<evidence type="ECO:0000256" key="1">
    <source>
        <dbReference type="SAM" id="MobiDB-lite"/>
    </source>
</evidence>
<accession>A0A0V0QVC8</accession>
<gene>
    <name evidence="2" type="ORF">PPERSA_02361</name>
</gene>
<comment type="caution">
    <text evidence="2">The sequence shown here is derived from an EMBL/GenBank/DDBJ whole genome shotgun (WGS) entry which is preliminary data.</text>
</comment>
<dbReference type="EMBL" id="LDAU01000104">
    <property type="protein sequence ID" value="KRX05829.1"/>
    <property type="molecule type" value="Genomic_DNA"/>
</dbReference>
<feature type="compositionally biased region" description="Polar residues" evidence="1">
    <location>
        <begin position="59"/>
        <end position="75"/>
    </location>
</feature>
<organism evidence="2 3">
    <name type="scientific">Pseudocohnilembus persalinus</name>
    <name type="common">Ciliate</name>
    <dbReference type="NCBI Taxonomy" id="266149"/>
    <lineage>
        <taxon>Eukaryota</taxon>
        <taxon>Sar</taxon>
        <taxon>Alveolata</taxon>
        <taxon>Ciliophora</taxon>
        <taxon>Intramacronucleata</taxon>
        <taxon>Oligohymenophorea</taxon>
        <taxon>Scuticociliatia</taxon>
        <taxon>Philasterida</taxon>
        <taxon>Pseudocohnilembidae</taxon>
        <taxon>Pseudocohnilembus</taxon>
    </lineage>
</organism>
<protein>
    <submittedName>
        <fullName evidence="2">Uncharacterized protein</fullName>
    </submittedName>
</protein>
<name>A0A0V0QVC8_PSEPJ</name>
<feature type="region of interest" description="Disordered" evidence="1">
    <location>
        <begin position="55"/>
        <end position="75"/>
    </location>
</feature>
<dbReference type="Proteomes" id="UP000054937">
    <property type="component" value="Unassembled WGS sequence"/>
</dbReference>
<proteinExistence type="predicted"/>
<sequence length="124" mass="14469">MHYQDYRTPSIVNEYRTIQNTDQEQFTQNNIINYIDNNNEDENLLNNNEDFNTLDKQKQNQSTKSSVISTVQSQNGGLQLNPNGTIIYCDPYKQIKNNQSGSFVTYIDQQILMPIFDFISFVEL</sequence>
<evidence type="ECO:0000313" key="3">
    <source>
        <dbReference type="Proteomes" id="UP000054937"/>
    </source>
</evidence>
<dbReference type="AlphaFoldDB" id="A0A0V0QVC8"/>
<evidence type="ECO:0000313" key="2">
    <source>
        <dbReference type="EMBL" id="KRX05829.1"/>
    </source>
</evidence>
<keyword evidence="3" id="KW-1185">Reference proteome</keyword>
<dbReference type="InParanoid" id="A0A0V0QVC8"/>
<reference evidence="2 3" key="1">
    <citation type="journal article" date="2015" name="Sci. Rep.">
        <title>Genome of the facultative scuticociliatosis pathogen Pseudocohnilembus persalinus provides insight into its virulence through horizontal gene transfer.</title>
        <authorList>
            <person name="Xiong J."/>
            <person name="Wang G."/>
            <person name="Cheng J."/>
            <person name="Tian M."/>
            <person name="Pan X."/>
            <person name="Warren A."/>
            <person name="Jiang C."/>
            <person name="Yuan D."/>
            <person name="Miao W."/>
        </authorList>
    </citation>
    <scope>NUCLEOTIDE SEQUENCE [LARGE SCALE GENOMIC DNA]</scope>
    <source>
        <strain evidence="2">36N120E</strain>
    </source>
</reference>